<dbReference type="RefSeq" id="XP_002550977.1">
    <property type="nucleotide sequence ID" value="XM_002550931.1"/>
</dbReference>
<gene>
    <name evidence="2" type="ORF">CTRG_05275</name>
</gene>
<feature type="compositionally biased region" description="Basic and acidic residues" evidence="1">
    <location>
        <begin position="1"/>
        <end position="20"/>
    </location>
</feature>
<evidence type="ECO:0000313" key="3">
    <source>
        <dbReference type="Proteomes" id="UP000002037"/>
    </source>
</evidence>
<keyword evidence="3" id="KW-1185">Reference proteome</keyword>
<sequence length="300" mass="34498">MSSIDKDILTKDEESEDTTKTESSISYSSKIDHMKNPHRIKLAPDEIKLIMFLIVEIKPFKYIGDKSLSQTKKWELIRTRYYDAKANNKDVEVIVPTVRTLQRQLTAGLKKAETRRKKKRVYDSIDQISDTEKLIQKRLDKLSVESATDQELEDMIYDLNELSDHIKKTKSNPQPRPSSIQRIMNPSPESTPQKQQRHFHDLHHHQQQQQQPNNNSTQTHVLSAPVPPPPPPPPQPALPQVQSFSPPIAQATPIAPRLFHDPQPSPVVQSSLQIVEELQTEIQSMADRLRSIKQKLDRLK</sequence>
<accession>C5MGS1</accession>
<evidence type="ECO:0000256" key="1">
    <source>
        <dbReference type="SAM" id="MobiDB-lite"/>
    </source>
</evidence>
<reference evidence="2 3" key="1">
    <citation type="journal article" date="2009" name="Nature">
        <title>Evolution of pathogenicity and sexual reproduction in eight Candida genomes.</title>
        <authorList>
            <person name="Butler G."/>
            <person name="Rasmussen M.D."/>
            <person name="Lin M.F."/>
            <person name="Santos M.A."/>
            <person name="Sakthikumar S."/>
            <person name="Munro C.A."/>
            <person name="Rheinbay E."/>
            <person name="Grabherr M."/>
            <person name="Forche A."/>
            <person name="Reedy J.L."/>
            <person name="Agrafioti I."/>
            <person name="Arnaud M.B."/>
            <person name="Bates S."/>
            <person name="Brown A.J."/>
            <person name="Brunke S."/>
            <person name="Costanzo M.C."/>
            <person name="Fitzpatrick D.A."/>
            <person name="de Groot P.W."/>
            <person name="Harris D."/>
            <person name="Hoyer L.L."/>
            <person name="Hube B."/>
            <person name="Klis F.M."/>
            <person name="Kodira C."/>
            <person name="Lennard N."/>
            <person name="Logue M.E."/>
            <person name="Martin R."/>
            <person name="Neiman A.M."/>
            <person name="Nikolaou E."/>
            <person name="Quail M.A."/>
            <person name="Quinn J."/>
            <person name="Santos M.C."/>
            <person name="Schmitzberger F.F."/>
            <person name="Sherlock G."/>
            <person name="Shah P."/>
            <person name="Silverstein K.A."/>
            <person name="Skrzypek M.S."/>
            <person name="Soll D."/>
            <person name="Staggs R."/>
            <person name="Stansfield I."/>
            <person name="Stumpf M.P."/>
            <person name="Sudbery P.E."/>
            <person name="Srikantha T."/>
            <person name="Zeng Q."/>
            <person name="Berman J."/>
            <person name="Berriman M."/>
            <person name="Heitman J."/>
            <person name="Gow N.A."/>
            <person name="Lorenz M.C."/>
            <person name="Birren B.W."/>
            <person name="Kellis M."/>
            <person name="Cuomo C.A."/>
        </authorList>
    </citation>
    <scope>NUCLEOTIDE SEQUENCE [LARGE SCALE GENOMIC DNA]</scope>
    <source>
        <strain evidence="3">ATCC MYA-3404 / T1</strain>
    </source>
</reference>
<dbReference type="OrthoDB" id="4094906at2759"/>
<dbReference type="VEuPathDB" id="FungiDB:CTRG_05275"/>
<dbReference type="EMBL" id="GG692402">
    <property type="protein sequence ID" value="EER30823.1"/>
    <property type="molecule type" value="Genomic_DNA"/>
</dbReference>
<feature type="compositionally biased region" description="Polar residues" evidence="1">
    <location>
        <begin position="171"/>
        <end position="194"/>
    </location>
</feature>
<dbReference type="GeneID" id="8299596"/>
<dbReference type="HOGENOM" id="CLU_927492_0_0_1"/>
<organism evidence="2 3">
    <name type="scientific">Candida tropicalis (strain ATCC MYA-3404 / T1)</name>
    <name type="common">Yeast</name>
    <dbReference type="NCBI Taxonomy" id="294747"/>
    <lineage>
        <taxon>Eukaryota</taxon>
        <taxon>Fungi</taxon>
        <taxon>Dikarya</taxon>
        <taxon>Ascomycota</taxon>
        <taxon>Saccharomycotina</taxon>
        <taxon>Pichiomycetes</taxon>
        <taxon>Debaryomycetaceae</taxon>
        <taxon>Candida/Lodderomyces clade</taxon>
        <taxon>Candida</taxon>
    </lineage>
</organism>
<feature type="region of interest" description="Disordered" evidence="1">
    <location>
        <begin position="1"/>
        <end position="30"/>
    </location>
</feature>
<dbReference type="eggNOG" id="ENOG502RS0T">
    <property type="taxonomic scope" value="Eukaryota"/>
</dbReference>
<feature type="compositionally biased region" description="Basic residues" evidence="1">
    <location>
        <begin position="195"/>
        <end position="206"/>
    </location>
</feature>
<dbReference type="AlphaFoldDB" id="C5MGS1"/>
<evidence type="ECO:0000313" key="2">
    <source>
        <dbReference type="EMBL" id="EER30823.1"/>
    </source>
</evidence>
<dbReference type="Proteomes" id="UP000002037">
    <property type="component" value="Unassembled WGS sequence"/>
</dbReference>
<protein>
    <submittedName>
        <fullName evidence="2">Uncharacterized protein</fullName>
    </submittedName>
</protein>
<dbReference type="KEGG" id="ctp:CTRG_05275"/>
<name>C5MGS1_CANTT</name>
<feature type="compositionally biased region" description="Pro residues" evidence="1">
    <location>
        <begin position="225"/>
        <end position="237"/>
    </location>
</feature>
<proteinExistence type="predicted"/>
<feature type="region of interest" description="Disordered" evidence="1">
    <location>
        <begin position="167"/>
        <end position="247"/>
    </location>
</feature>